<feature type="region of interest" description="Disordered" evidence="1">
    <location>
        <begin position="30"/>
        <end position="68"/>
    </location>
</feature>
<gene>
    <name evidence="2" type="ORF">I551_2233</name>
</gene>
<keyword evidence="3" id="KW-1185">Reference proteome</keyword>
<accession>A0ABP3AK43</accession>
<sequence length="68" mass="7423">MRVQTKTGAIAEFAPADVVALRVLTRCAHPHRRDQGPRTCGGRGVARHRPELAGRLAATRLPRSPAMR</sequence>
<proteinExistence type="predicted"/>
<evidence type="ECO:0000313" key="3">
    <source>
        <dbReference type="Proteomes" id="UP000020681"/>
    </source>
</evidence>
<name>A0ABP3AK43_MYCUL</name>
<evidence type="ECO:0000256" key="1">
    <source>
        <dbReference type="SAM" id="MobiDB-lite"/>
    </source>
</evidence>
<organism evidence="2 3">
    <name type="scientific">Mycobacterium ulcerans str. Harvey</name>
    <dbReference type="NCBI Taxonomy" id="1299332"/>
    <lineage>
        <taxon>Bacteria</taxon>
        <taxon>Bacillati</taxon>
        <taxon>Actinomycetota</taxon>
        <taxon>Actinomycetes</taxon>
        <taxon>Mycobacteriales</taxon>
        <taxon>Mycobacteriaceae</taxon>
        <taxon>Mycobacterium</taxon>
        <taxon>Mycobacterium ulcerans group</taxon>
    </lineage>
</organism>
<dbReference type="EMBL" id="JAOL01000091">
    <property type="protein sequence ID" value="EUA91294.1"/>
    <property type="molecule type" value="Genomic_DNA"/>
</dbReference>
<reference evidence="2 3" key="1">
    <citation type="submission" date="2014-01" db="EMBL/GenBank/DDBJ databases">
        <authorList>
            <person name="Dobos K."/>
            <person name="Lenaerts A."/>
            <person name="Ordway D."/>
            <person name="DeGroote M.A."/>
            <person name="Parker T."/>
            <person name="Sizemore C."/>
            <person name="Tallon L.J."/>
            <person name="Sadzewicz L.K."/>
            <person name="Sengamalay N."/>
            <person name="Fraser C.M."/>
            <person name="Hine E."/>
            <person name="Shefchek K.A."/>
            <person name="Das S.P."/>
            <person name="Tettelin H."/>
        </authorList>
    </citation>
    <scope>NUCLEOTIDE SEQUENCE [LARGE SCALE GENOMIC DNA]</scope>
    <source>
        <strain evidence="2 3">Harvey</strain>
    </source>
</reference>
<dbReference type="Proteomes" id="UP000020681">
    <property type="component" value="Unassembled WGS sequence"/>
</dbReference>
<comment type="caution">
    <text evidence="2">The sequence shown here is derived from an EMBL/GenBank/DDBJ whole genome shotgun (WGS) entry which is preliminary data.</text>
</comment>
<evidence type="ECO:0000313" key="2">
    <source>
        <dbReference type="EMBL" id="EUA91294.1"/>
    </source>
</evidence>
<protein>
    <submittedName>
        <fullName evidence="2">GNAT family acetyltransferase</fullName>
    </submittedName>
</protein>